<evidence type="ECO:0000256" key="8">
    <source>
        <dbReference type="PIRSR" id="PIRSR639901-2"/>
    </source>
</evidence>
<dbReference type="RefSeq" id="WP_242631349.1">
    <property type="nucleotide sequence ID" value="NZ_SJPG01000001.1"/>
</dbReference>
<evidence type="ECO:0000256" key="7">
    <source>
        <dbReference type="PIRSR" id="PIRSR639901-1"/>
    </source>
</evidence>
<dbReference type="Gene3D" id="3.40.50.2000">
    <property type="entry name" value="Glycogen Phosphorylase B"/>
    <property type="match status" value="1"/>
</dbReference>
<dbReference type="PANTHER" id="PTHR42755:SF1">
    <property type="entry name" value="3-DEOXY-D-MANNO-OCTULOSONIC ACID TRANSFERASE, MITOCHONDRIAL-RELATED"/>
    <property type="match status" value="1"/>
</dbReference>
<evidence type="ECO:0000256" key="1">
    <source>
        <dbReference type="ARBA" id="ARBA00004713"/>
    </source>
</evidence>
<dbReference type="GO" id="GO:0043842">
    <property type="term" value="F:Kdo transferase activity"/>
    <property type="evidence" value="ECO:0007669"/>
    <property type="project" value="UniProtKB-EC"/>
</dbReference>
<keyword evidence="9" id="KW-0812">Transmembrane</keyword>
<dbReference type="InterPro" id="IPR039901">
    <property type="entry name" value="Kdotransferase"/>
</dbReference>
<evidence type="ECO:0000256" key="4">
    <source>
        <dbReference type="ARBA" id="ARBA00022679"/>
    </source>
</evidence>
<dbReference type="UniPathway" id="UPA00958"/>
<dbReference type="EMBL" id="SJPG01000001">
    <property type="protein sequence ID" value="TWT62639.1"/>
    <property type="molecule type" value="Genomic_DNA"/>
</dbReference>
<dbReference type="FunFam" id="3.40.50.11720:FF:000001">
    <property type="entry name" value="3-deoxy-D-manno-octulosonic acid transferase"/>
    <property type="match status" value="1"/>
</dbReference>
<comment type="subcellular location">
    <subcellularLocation>
        <location evidence="9">Cell membrane</location>
    </subcellularLocation>
</comment>
<dbReference type="PANTHER" id="PTHR42755">
    <property type="entry name" value="3-DEOXY-MANNO-OCTULOSONATE CYTIDYLYLTRANSFERASE"/>
    <property type="match status" value="1"/>
</dbReference>
<keyword evidence="9" id="KW-1003">Cell membrane</keyword>
<comment type="catalytic activity">
    <reaction evidence="6 9">
        <text>lipid IVA (E. coli) + CMP-3-deoxy-beta-D-manno-octulosonate = alpha-Kdo-(2-&gt;6)-lipid IVA (E. coli) + CMP + H(+)</text>
        <dbReference type="Rhea" id="RHEA:28066"/>
        <dbReference type="ChEBI" id="CHEBI:15378"/>
        <dbReference type="ChEBI" id="CHEBI:58603"/>
        <dbReference type="ChEBI" id="CHEBI:60364"/>
        <dbReference type="ChEBI" id="CHEBI:60377"/>
        <dbReference type="ChEBI" id="CHEBI:85987"/>
        <dbReference type="EC" id="2.4.99.12"/>
    </reaction>
</comment>
<evidence type="ECO:0000256" key="9">
    <source>
        <dbReference type="RuleBase" id="RU365103"/>
    </source>
</evidence>
<evidence type="ECO:0000256" key="5">
    <source>
        <dbReference type="ARBA" id="ARBA00031445"/>
    </source>
</evidence>
<evidence type="ECO:0000256" key="3">
    <source>
        <dbReference type="ARBA" id="ARBA00019077"/>
    </source>
</evidence>
<keyword evidence="12" id="KW-1185">Reference proteome</keyword>
<dbReference type="GO" id="GO:0005886">
    <property type="term" value="C:plasma membrane"/>
    <property type="evidence" value="ECO:0007669"/>
    <property type="project" value="UniProtKB-SubCell"/>
</dbReference>
<dbReference type="GO" id="GO:0009245">
    <property type="term" value="P:lipid A biosynthetic process"/>
    <property type="evidence" value="ECO:0007669"/>
    <property type="project" value="TreeGrafter"/>
</dbReference>
<reference evidence="11 12" key="1">
    <citation type="submission" date="2019-02" db="EMBL/GenBank/DDBJ databases">
        <title>Deep-cultivation of Planctomycetes and their phenomic and genomic characterization uncovers novel biology.</title>
        <authorList>
            <person name="Wiegand S."/>
            <person name="Jogler M."/>
            <person name="Boedeker C."/>
            <person name="Pinto D."/>
            <person name="Vollmers J."/>
            <person name="Rivas-Marin E."/>
            <person name="Kohn T."/>
            <person name="Peeters S.H."/>
            <person name="Heuer A."/>
            <person name="Rast P."/>
            <person name="Oberbeckmann S."/>
            <person name="Bunk B."/>
            <person name="Jeske O."/>
            <person name="Meyerdierks A."/>
            <person name="Storesund J.E."/>
            <person name="Kallscheuer N."/>
            <person name="Luecker S."/>
            <person name="Lage O.M."/>
            <person name="Pohl T."/>
            <person name="Merkel B.J."/>
            <person name="Hornburger P."/>
            <person name="Mueller R.-W."/>
            <person name="Bruemmer F."/>
            <person name="Labrenz M."/>
            <person name="Spormann A.M."/>
            <person name="Op Den Camp H."/>
            <person name="Overmann J."/>
            <person name="Amann R."/>
            <person name="Jetten M.S.M."/>
            <person name="Mascher T."/>
            <person name="Medema M.H."/>
            <person name="Devos D.P."/>
            <person name="Kaster A.-K."/>
            <person name="Ovreas L."/>
            <person name="Rohde M."/>
            <person name="Galperin M.Y."/>
            <person name="Jogler C."/>
        </authorList>
    </citation>
    <scope>NUCLEOTIDE SEQUENCE [LARGE SCALE GENOMIC DNA]</scope>
    <source>
        <strain evidence="11 12">Pan54</strain>
    </source>
</reference>
<name>A0A5C5XIX6_9PLAN</name>
<comment type="function">
    <text evidence="9">Involved in lipopolysaccharide (LPS) biosynthesis. Catalyzes the transfer of 3-deoxy-D-manno-octulosonate (Kdo) residue(s) from CMP-Kdo to lipid IV(A), the tetraacyldisaccharide-1,4'-bisphosphate precursor of lipid A.</text>
</comment>
<dbReference type="InterPro" id="IPR007507">
    <property type="entry name" value="Glycos_transf_N"/>
</dbReference>
<dbReference type="Pfam" id="PF04413">
    <property type="entry name" value="Glycos_transf_N"/>
    <property type="match status" value="1"/>
</dbReference>
<dbReference type="InterPro" id="IPR038107">
    <property type="entry name" value="Glycos_transf_N_sf"/>
</dbReference>
<organism evidence="11 12">
    <name type="scientific">Rubinisphaera italica</name>
    <dbReference type="NCBI Taxonomy" id="2527969"/>
    <lineage>
        <taxon>Bacteria</taxon>
        <taxon>Pseudomonadati</taxon>
        <taxon>Planctomycetota</taxon>
        <taxon>Planctomycetia</taxon>
        <taxon>Planctomycetales</taxon>
        <taxon>Planctomycetaceae</taxon>
        <taxon>Rubinisphaera</taxon>
    </lineage>
</organism>
<feature type="active site" description="Proton acceptor" evidence="7">
    <location>
        <position position="61"/>
    </location>
</feature>
<dbReference type="SUPFAM" id="SSF53756">
    <property type="entry name" value="UDP-Glycosyltransferase/glycogen phosphorylase"/>
    <property type="match status" value="1"/>
</dbReference>
<feature type="site" description="Transition state stabilizer" evidence="8">
    <location>
        <position position="130"/>
    </location>
</feature>
<protein>
    <recommendedName>
        <fullName evidence="3 9">3-deoxy-D-manno-octulosonic acid transferase</fullName>
        <shortName evidence="9">Kdo transferase</shortName>
        <ecNumber evidence="2 9">2.4.99.12</ecNumber>
    </recommendedName>
    <alternativeName>
        <fullName evidence="5 9">Lipid IV(A) 3-deoxy-D-manno-octulosonic acid transferase</fullName>
    </alternativeName>
</protein>
<dbReference type="GO" id="GO:0009244">
    <property type="term" value="P:lipopolysaccharide core region biosynthetic process"/>
    <property type="evidence" value="ECO:0007669"/>
    <property type="project" value="UniProtKB-UniRule"/>
</dbReference>
<feature type="site" description="Transition state stabilizer" evidence="8">
    <location>
        <position position="208"/>
    </location>
</feature>
<evidence type="ECO:0000313" key="12">
    <source>
        <dbReference type="Proteomes" id="UP000316095"/>
    </source>
</evidence>
<feature type="domain" description="3-deoxy-D-manno-octulosonic-acid transferase N-terminal" evidence="10">
    <location>
        <begin position="35"/>
        <end position="210"/>
    </location>
</feature>
<evidence type="ECO:0000256" key="6">
    <source>
        <dbReference type="ARBA" id="ARBA00049183"/>
    </source>
</evidence>
<evidence type="ECO:0000256" key="2">
    <source>
        <dbReference type="ARBA" id="ARBA00012621"/>
    </source>
</evidence>
<dbReference type="AlphaFoldDB" id="A0A5C5XIX6"/>
<keyword evidence="9" id="KW-1133">Transmembrane helix</keyword>
<keyword evidence="9" id="KW-0448">Lipopolysaccharide biosynthesis</keyword>
<accession>A0A5C5XIX6</accession>
<comment type="similarity">
    <text evidence="9">Belongs to the glycosyltransferase group 1 family.</text>
</comment>
<keyword evidence="4 9" id="KW-0808">Transferase</keyword>
<proteinExistence type="inferred from homology"/>
<comment type="caution">
    <text evidence="11">The sequence shown here is derived from an EMBL/GenBank/DDBJ whole genome shotgun (WGS) entry which is preliminary data.</text>
</comment>
<feature type="transmembrane region" description="Helical" evidence="9">
    <location>
        <begin position="6"/>
        <end position="22"/>
    </location>
</feature>
<keyword evidence="9" id="KW-0472">Membrane</keyword>
<dbReference type="EC" id="2.4.99.12" evidence="2 9"/>
<keyword evidence="11" id="KW-0328">Glycosyltransferase</keyword>
<evidence type="ECO:0000313" key="11">
    <source>
        <dbReference type="EMBL" id="TWT62639.1"/>
    </source>
</evidence>
<dbReference type="Proteomes" id="UP000316095">
    <property type="component" value="Unassembled WGS sequence"/>
</dbReference>
<gene>
    <name evidence="11" type="primary">waaA</name>
    <name evidence="11" type="ORF">Pan54_33830</name>
</gene>
<dbReference type="Gene3D" id="3.40.50.11720">
    <property type="entry name" value="3-Deoxy-D-manno-octulosonic-acid transferase, N-terminal domain"/>
    <property type="match status" value="1"/>
</dbReference>
<comment type="pathway">
    <text evidence="1 9">Bacterial outer membrane biogenesis; LPS core biosynthesis.</text>
</comment>
<sequence length="440" mass="49913">MRYLLNILYLSLLTLAFPYLVYRRLKTGRYREGFREKFLGQIPRRDSHAECVWFHAVSVGEVLQIEPVVNSWKERHPDWEVAISITTQTGMQVARKTYPDCRLFYCPLDFSWAVRNVIQRLKPSCLGLVELELWPNLILETHRANIPVTLINGRLSANSFKGYRRFRSLIRPLLQRFSLIVAQNSEYADRFLALGANASRLETAGSIKFDRLMTDRNHLRVQELRNAFAISPDAPVMMAGSTGEPEESLILSAWKTLRSEFPDLQLIIAPRHQERFDEVSQLIQESGSQVLRRSLVNSGEQSGRDADSSTVRLLDTLGELSACWGLAEIAFVGGSFNQRGGQNMMEPAGYGAAIVLGPNTWNFIEVVEELERRKACMVIPTGDELADCISVLLHQPENAELIGNAARKYVLSQQGATRKTMEWIEQTLEIPFKRIQKSAA</sequence>
<evidence type="ECO:0000259" key="10">
    <source>
        <dbReference type="Pfam" id="PF04413"/>
    </source>
</evidence>